<evidence type="ECO:0000256" key="3">
    <source>
        <dbReference type="ARBA" id="ARBA00022596"/>
    </source>
</evidence>
<dbReference type="Pfam" id="PF00374">
    <property type="entry name" value="NiFeSe_Hases"/>
    <property type="match status" value="1"/>
</dbReference>
<evidence type="ECO:0008006" key="7">
    <source>
        <dbReference type="Google" id="ProtNLM"/>
    </source>
</evidence>
<evidence type="ECO:0000256" key="2">
    <source>
        <dbReference type="ARBA" id="ARBA00009292"/>
    </source>
</evidence>
<dbReference type="EMBL" id="BARV01033672">
    <property type="protein sequence ID" value="GAI52699.1"/>
    <property type="molecule type" value="Genomic_DNA"/>
</dbReference>
<proteinExistence type="inferred from homology"/>
<comment type="caution">
    <text evidence="6">The sequence shown here is derived from an EMBL/GenBank/DDBJ whole genome shotgun (WGS) entry which is preliminary data.</text>
</comment>
<accession>X1RAT7</accession>
<evidence type="ECO:0000256" key="4">
    <source>
        <dbReference type="ARBA" id="ARBA00022723"/>
    </source>
</evidence>
<keyword evidence="5" id="KW-0560">Oxidoreductase</keyword>
<organism evidence="6">
    <name type="scientific">marine sediment metagenome</name>
    <dbReference type="NCBI Taxonomy" id="412755"/>
    <lineage>
        <taxon>unclassified sequences</taxon>
        <taxon>metagenomes</taxon>
        <taxon>ecological metagenomes</taxon>
    </lineage>
</organism>
<sequence>MTKKIVIEPVTRLEGHGKVTILLNGRGNVDRARFHVTQLRGFEKFCEGRLFWEMPVITARICGICPVSHHLASAKAGDAILGVKLTPTAEKLRRLIHMAQLVQSHALHFFYLASPDLLFGMDADPAKRNIMGVIAEMPEIAKKGVKLRAFGQKIIEVMGDKRIHPNAAIPGGMNK</sequence>
<dbReference type="InterPro" id="IPR029014">
    <property type="entry name" value="NiFe-Hase_large"/>
</dbReference>
<protein>
    <recommendedName>
        <fullName evidence="7">Ni/Fe hydrogenase subunit alpha</fullName>
    </recommendedName>
</protein>
<dbReference type="GO" id="GO:0016491">
    <property type="term" value="F:oxidoreductase activity"/>
    <property type="evidence" value="ECO:0007669"/>
    <property type="project" value="UniProtKB-KW"/>
</dbReference>
<dbReference type="InterPro" id="IPR001501">
    <property type="entry name" value="Ni-dep_hyd_lsu"/>
</dbReference>
<comment type="cofactor">
    <cofactor evidence="1">
        <name>Ni(2+)</name>
        <dbReference type="ChEBI" id="CHEBI:49786"/>
    </cofactor>
</comment>
<name>X1RAT7_9ZZZZ</name>
<dbReference type="Gene3D" id="1.10.645.10">
    <property type="entry name" value="Cytochrome-c3 Hydrogenase, chain B"/>
    <property type="match status" value="1"/>
</dbReference>
<evidence type="ECO:0000313" key="6">
    <source>
        <dbReference type="EMBL" id="GAI52699.1"/>
    </source>
</evidence>
<dbReference type="GO" id="GO:0016151">
    <property type="term" value="F:nickel cation binding"/>
    <property type="evidence" value="ECO:0007669"/>
    <property type="project" value="InterPro"/>
</dbReference>
<dbReference type="PANTHER" id="PTHR43600">
    <property type="entry name" value="COENZYME F420 HYDROGENASE, SUBUNIT ALPHA"/>
    <property type="match status" value="1"/>
</dbReference>
<dbReference type="PANTHER" id="PTHR43600:SF2">
    <property type="entry name" value="F420-NON-REDUCING HYDROGENASE VHU SUBUNIT A"/>
    <property type="match status" value="1"/>
</dbReference>
<reference evidence="6" key="1">
    <citation type="journal article" date="2014" name="Front. Microbiol.">
        <title>High frequency of phylogenetically diverse reductive dehalogenase-homologous genes in deep subseafloor sedimentary metagenomes.</title>
        <authorList>
            <person name="Kawai M."/>
            <person name="Futagami T."/>
            <person name="Toyoda A."/>
            <person name="Takaki Y."/>
            <person name="Nishi S."/>
            <person name="Hori S."/>
            <person name="Arai W."/>
            <person name="Tsubouchi T."/>
            <person name="Morono Y."/>
            <person name="Uchiyama I."/>
            <person name="Ito T."/>
            <person name="Fujiyama A."/>
            <person name="Inagaki F."/>
            <person name="Takami H."/>
        </authorList>
    </citation>
    <scope>NUCLEOTIDE SEQUENCE</scope>
    <source>
        <strain evidence="6">Expedition CK06-06</strain>
    </source>
</reference>
<gene>
    <name evidence="6" type="ORF">S06H3_52885</name>
</gene>
<dbReference type="AlphaFoldDB" id="X1RAT7"/>
<comment type="similarity">
    <text evidence="2">Belongs to the [NiFe]/[NiFeSe] hydrogenase large subunit family.</text>
</comment>
<evidence type="ECO:0000256" key="1">
    <source>
        <dbReference type="ARBA" id="ARBA00001967"/>
    </source>
</evidence>
<feature type="non-terminal residue" evidence="6">
    <location>
        <position position="175"/>
    </location>
</feature>
<keyword evidence="3" id="KW-0533">Nickel</keyword>
<dbReference type="SUPFAM" id="SSF56762">
    <property type="entry name" value="HydB/Nqo4-like"/>
    <property type="match status" value="1"/>
</dbReference>
<evidence type="ECO:0000256" key="5">
    <source>
        <dbReference type="ARBA" id="ARBA00023002"/>
    </source>
</evidence>
<keyword evidence="4" id="KW-0479">Metal-binding</keyword>